<proteinExistence type="predicted"/>
<keyword evidence="2" id="KW-0479">Metal-binding</keyword>
<evidence type="ECO:0000256" key="4">
    <source>
        <dbReference type="ARBA" id="ARBA00022833"/>
    </source>
</evidence>
<reference evidence="5" key="1">
    <citation type="submission" date="2020-05" db="EMBL/GenBank/DDBJ databases">
        <authorList>
            <person name="Chiriac C."/>
            <person name="Salcher M."/>
            <person name="Ghai R."/>
            <person name="Kavagutti S V."/>
        </authorList>
    </citation>
    <scope>NUCLEOTIDE SEQUENCE</scope>
</reference>
<dbReference type="GO" id="GO:0009231">
    <property type="term" value="P:riboflavin biosynthetic process"/>
    <property type="evidence" value="ECO:0007669"/>
    <property type="project" value="TreeGrafter"/>
</dbReference>
<dbReference type="PANTHER" id="PTHR35005:SF1">
    <property type="entry name" value="2-AMINO-5-FORMYLAMINO-6-RIBOSYLAMINOPYRIMIDIN-4(3H)-ONE 5'-MONOPHOSPHATE DEFORMYLASE"/>
    <property type="match status" value="1"/>
</dbReference>
<dbReference type="InterPro" id="IPR003785">
    <property type="entry name" value="Creatininase/forma_Hydrolase"/>
</dbReference>
<dbReference type="SUPFAM" id="SSF102215">
    <property type="entry name" value="Creatininase"/>
    <property type="match status" value="1"/>
</dbReference>
<accession>A0A6J6FF07</accession>
<evidence type="ECO:0000256" key="3">
    <source>
        <dbReference type="ARBA" id="ARBA00022801"/>
    </source>
</evidence>
<dbReference type="Pfam" id="PF02633">
    <property type="entry name" value="Creatininase"/>
    <property type="match status" value="1"/>
</dbReference>
<dbReference type="GO" id="GO:0046872">
    <property type="term" value="F:metal ion binding"/>
    <property type="evidence" value="ECO:0007669"/>
    <property type="project" value="UniProtKB-KW"/>
</dbReference>
<evidence type="ECO:0000256" key="2">
    <source>
        <dbReference type="ARBA" id="ARBA00022723"/>
    </source>
</evidence>
<evidence type="ECO:0000313" key="5">
    <source>
        <dbReference type="EMBL" id="CAB4586917.1"/>
    </source>
</evidence>
<dbReference type="GO" id="GO:0016811">
    <property type="term" value="F:hydrolase activity, acting on carbon-nitrogen (but not peptide) bonds, in linear amides"/>
    <property type="evidence" value="ECO:0007669"/>
    <property type="project" value="TreeGrafter"/>
</dbReference>
<sequence length="259" mass="27961">MLSPSHSWRFDSHTRDQLNTMASSSTLVLPLGSTEQHGHHLPVSVDATVVTHLAEAAVAQASSQIPVLLLPTLRFGFAQHHLPFGGTVSLRSETYVNVLTDIVVGLASQGFRRLIFLNGHGGNESPMHLVVDSIASQNKIDIHIAAASYWKIAQDSLLTLDFGDATVPGHAGHFETSLMMAIAPELVELKNRPDDQGKKQPLGLADIPLAHIRRPGLWETSDGRTDDSHLASAQTGAKLISDMTGVISKFIVQFHHSAL</sequence>
<gene>
    <name evidence="5" type="ORF">UFOPK1795_00320</name>
</gene>
<dbReference type="InterPro" id="IPR024087">
    <property type="entry name" value="Creatininase-like_sf"/>
</dbReference>
<dbReference type="Gene3D" id="3.40.50.10310">
    <property type="entry name" value="Creatininase"/>
    <property type="match status" value="1"/>
</dbReference>
<keyword evidence="4" id="KW-0862">Zinc</keyword>
<dbReference type="EMBL" id="CAEZUG010000010">
    <property type="protein sequence ID" value="CAB4586917.1"/>
    <property type="molecule type" value="Genomic_DNA"/>
</dbReference>
<name>A0A6J6FF07_9ZZZZ</name>
<organism evidence="5">
    <name type="scientific">freshwater metagenome</name>
    <dbReference type="NCBI Taxonomy" id="449393"/>
    <lineage>
        <taxon>unclassified sequences</taxon>
        <taxon>metagenomes</taxon>
        <taxon>ecological metagenomes</taxon>
    </lineage>
</organism>
<keyword evidence="3" id="KW-0378">Hydrolase</keyword>
<dbReference type="AlphaFoldDB" id="A0A6J6FF07"/>
<comment type="cofactor">
    <cofactor evidence="1">
        <name>Zn(2+)</name>
        <dbReference type="ChEBI" id="CHEBI:29105"/>
    </cofactor>
</comment>
<dbReference type="PANTHER" id="PTHR35005">
    <property type="entry name" value="3-DEHYDRO-SCYLLO-INOSOSE HYDROLASE"/>
    <property type="match status" value="1"/>
</dbReference>
<protein>
    <submittedName>
        <fullName evidence="5">Unannotated protein</fullName>
    </submittedName>
</protein>
<evidence type="ECO:0000256" key="1">
    <source>
        <dbReference type="ARBA" id="ARBA00001947"/>
    </source>
</evidence>